<accession>A0A9P6ANN0</accession>
<evidence type="ECO:0000256" key="1">
    <source>
        <dbReference type="SAM" id="MobiDB-lite"/>
    </source>
</evidence>
<organism evidence="2 3">
    <name type="scientific">Hydnum rufescens UP504</name>
    <dbReference type="NCBI Taxonomy" id="1448309"/>
    <lineage>
        <taxon>Eukaryota</taxon>
        <taxon>Fungi</taxon>
        <taxon>Dikarya</taxon>
        <taxon>Basidiomycota</taxon>
        <taxon>Agaricomycotina</taxon>
        <taxon>Agaricomycetes</taxon>
        <taxon>Cantharellales</taxon>
        <taxon>Hydnaceae</taxon>
        <taxon>Hydnum</taxon>
    </lineage>
</organism>
<reference evidence="2" key="1">
    <citation type="journal article" date="2020" name="Nat. Commun.">
        <title>Large-scale genome sequencing of mycorrhizal fungi provides insights into the early evolution of symbiotic traits.</title>
        <authorList>
            <person name="Miyauchi S."/>
            <person name="Kiss E."/>
            <person name="Kuo A."/>
            <person name="Drula E."/>
            <person name="Kohler A."/>
            <person name="Sanchez-Garcia M."/>
            <person name="Morin E."/>
            <person name="Andreopoulos B."/>
            <person name="Barry K.W."/>
            <person name="Bonito G."/>
            <person name="Buee M."/>
            <person name="Carver A."/>
            <person name="Chen C."/>
            <person name="Cichocki N."/>
            <person name="Clum A."/>
            <person name="Culley D."/>
            <person name="Crous P.W."/>
            <person name="Fauchery L."/>
            <person name="Girlanda M."/>
            <person name="Hayes R.D."/>
            <person name="Keri Z."/>
            <person name="LaButti K."/>
            <person name="Lipzen A."/>
            <person name="Lombard V."/>
            <person name="Magnuson J."/>
            <person name="Maillard F."/>
            <person name="Murat C."/>
            <person name="Nolan M."/>
            <person name="Ohm R.A."/>
            <person name="Pangilinan J."/>
            <person name="Pereira M.F."/>
            <person name="Perotto S."/>
            <person name="Peter M."/>
            <person name="Pfister S."/>
            <person name="Riley R."/>
            <person name="Sitrit Y."/>
            <person name="Stielow J.B."/>
            <person name="Szollosi G."/>
            <person name="Zifcakova L."/>
            <person name="Stursova M."/>
            <person name="Spatafora J.W."/>
            <person name="Tedersoo L."/>
            <person name="Vaario L.M."/>
            <person name="Yamada A."/>
            <person name="Yan M."/>
            <person name="Wang P."/>
            <person name="Xu J."/>
            <person name="Bruns T."/>
            <person name="Baldrian P."/>
            <person name="Vilgalys R."/>
            <person name="Dunand C."/>
            <person name="Henrissat B."/>
            <person name="Grigoriev I.V."/>
            <person name="Hibbett D."/>
            <person name="Nagy L.G."/>
            <person name="Martin F.M."/>
        </authorList>
    </citation>
    <scope>NUCLEOTIDE SEQUENCE</scope>
    <source>
        <strain evidence="2">UP504</strain>
    </source>
</reference>
<feature type="compositionally biased region" description="Polar residues" evidence="1">
    <location>
        <begin position="141"/>
        <end position="153"/>
    </location>
</feature>
<name>A0A9P6ANN0_9AGAM</name>
<sequence>MEIRGVPVFGVREYPSEDCQGILDGHHPGQHTAGAHLNIGGMAAKTHIVHVEALFEHVGHLNPWYICPPQGYPCQKDGQSLVSTLEQLISFSSLGYGPFPSAQGFVPTLYHVKYVSGLGPVETLVCPARYNADIVNEPSEDSSAPTQASTSVENDPYHSMYDGADNDDDDWDESEDDGLQGNSKDVNDQKALDLIAAAHRRDHDAHN</sequence>
<dbReference type="EMBL" id="MU129055">
    <property type="protein sequence ID" value="KAF9508605.1"/>
    <property type="molecule type" value="Genomic_DNA"/>
</dbReference>
<gene>
    <name evidence="2" type="ORF">BS47DRAFT_1365854</name>
</gene>
<protein>
    <submittedName>
        <fullName evidence="2">Uncharacterized protein</fullName>
    </submittedName>
</protein>
<feature type="compositionally biased region" description="Acidic residues" evidence="1">
    <location>
        <begin position="164"/>
        <end position="178"/>
    </location>
</feature>
<dbReference type="Proteomes" id="UP000886523">
    <property type="component" value="Unassembled WGS sequence"/>
</dbReference>
<dbReference type="AlphaFoldDB" id="A0A9P6ANN0"/>
<evidence type="ECO:0000313" key="2">
    <source>
        <dbReference type="EMBL" id="KAF9508605.1"/>
    </source>
</evidence>
<keyword evidence="3" id="KW-1185">Reference proteome</keyword>
<evidence type="ECO:0000313" key="3">
    <source>
        <dbReference type="Proteomes" id="UP000886523"/>
    </source>
</evidence>
<comment type="caution">
    <text evidence="2">The sequence shown here is derived from an EMBL/GenBank/DDBJ whole genome shotgun (WGS) entry which is preliminary data.</text>
</comment>
<feature type="region of interest" description="Disordered" evidence="1">
    <location>
        <begin position="136"/>
        <end position="207"/>
    </location>
</feature>
<proteinExistence type="predicted"/>